<keyword evidence="1" id="KW-0812">Transmembrane</keyword>
<proteinExistence type="predicted"/>
<feature type="transmembrane region" description="Helical" evidence="1">
    <location>
        <begin position="406"/>
        <end position="429"/>
    </location>
</feature>
<dbReference type="OrthoDB" id="6286374at2"/>
<dbReference type="EMBL" id="FOHI01000009">
    <property type="protein sequence ID" value="SET58790.1"/>
    <property type="molecule type" value="Genomic_DNA"/>
</dbReference>
<organism evidence="2 3">
    <name type="scientific">Nitrosospira multiformis</name>
    <dbReference type="NCBI Taxonomy" id="1231"/>
    <lineage>
        <taxon>Bacteria</taxon>
        <taxon>Pseudomonadati</taxon>
        <taxon>Pseudomonadota</taxon>
        <taxon>Betaproteobacteria</taxon>
        <taxon>Nitrosomonadales</taxon>
        <taxon>Nitrosomonadaceae</taxon>
        <taxon>Nitrosospira</taxon>
    </lineage>
</organism>
<sequence>MLLGSNILEVGIAVIFVYLLLSLVCTALNEGIASLIDKRGKNLVEGIKNLLNDPKFTGLAQQLYNHGLIGGISQYASDPAKRTRLPSYMSGESFSLALLDILSARGIIAGKYGDLLANAEAADDAYEEALEAAAVAPSDPQRAAAVIQAKDARDRARVALEAIAEKAKVAYGQAVQAAKTAPDDTALVKAEAEARHEADSISAALKMLDARHAAIASAKNPKEVKLLLTAGATLKEALAFARDFATEYPDPLGNIQEGLKRLPEGHTKETLLVLVDKTRREVTAIEHQAEAFRKNLEDWFNKAMERVGGWYKRWTQRVLLCLATLVVVASNADTVMLIERLSKDNVLRASIVAAAEDTVKTQPGAVSAQTALKAAENLKLPVGWSLDPYDSGYFRPPELSWKYTGWAFYKIFGLLISILAVTLGAPFWFDTLSKFVNLRSAGTPPGESSKSAPQSGG</sequence>
<reference evidence="2 3" key="1">
    <citation type="submission" date="2016-10" db="EMBL/GenBank/DDBJ databases">
        <authorList>
            <person name="de Groot N.N."/>
        </authorList>
    </citation>
    <scope>NUCLEOTIDE SEQUENCE [LARGE SCALE GENOMIC DNA]</scope>
    <source>
        <strain evidence="2 3">Nl7</strain>
    </source>
</reference>
<keyword evidence="1" id="KW-1133">Transmembrane helix</keyword>
<keyword evidence="1" id="KW-0472">Membrane</keyword>
<gene>
    <name evidence="2" type="ORF">SAMN05216412_10958</name>
</gene>
<evidence type="ECO:0000256" key="1">
    <source>
        <dbReference type="SAM" id="Phobius"/>
    </source>
</evidence>
<name>A0A1I0FMR9_9PROT</name>
<accession>A0A1I0FMR9</accession>
<dbReference type="AlphaFoldDB" id="A0A1I0FMR9"/>
<dbReference type="Proteomes" id="UP000183339">
    <property type="component" value="Unassembled WGS sequence"/>
</dbReference>
<evidence type="ECO:0000313" key="3">
    <source>
        <dbReference type="Proteomes" id="UP000183339"/>
    </source>
</evidence>
<feature type="transmembrane region" description="Helical" evidence="1">
    <location>
        <begin position="6"/>
        <end position="29"/>
    </location>
</feature>
<protein>
    <submittedName>
        <fullName evidence="2">Uncharacterized protein</fullName>
    </submittedName>
</protein>
<evidence type="ECO:0000313" key="2">
    <source>
        <dbReference type="EMBL" id="SET58790.1"/>
    </source>
</evidence>
<dbReference type="RefSeq" id="WP_074709031.1">
    <property type="nucleotide sequence ID" value="NZ_FOHI01000009.1"/>
</dbReference>